<dbReference type="AlphaFoldDB" id="D7FUI3"/>
<sequence length="186" mass="19397">MDPSDDTSEGDAEMYASLRKRLEELEKQVGTSAPAPQEQVQEPAVAANNKGAREREWFTIPKESPEDKRRSRALLTIQSVGVISAALSFGTLALYWLAGAAFVHLGPREYPGSMSSRGGASTAPGIERIAAGEDGNGGAQQAPQTKRRAMGGSSTREAFQFEGFPDVGGSGGGSGGVGKGVVPPDF</sequence>
<evidence type="ECO:0000256" key="1">
    <source>
        <dbReference type="SAM" id="MobiDB-lite"/>
    </source>
</evidence>
<feature type="region of interest" description="Disordered" evidence="1">
    <location>
        <begin position="128"/>
        <end position="186"/>
    </location>
</feature>
<feature type="compositionally biased region" description="Gly residues" evidence="1">
    <location>
        <begin position="166"/>
        <end position="179"/>
    </location>
</feature>
<dbReference type="InParanoid" id="D7FUI3"/>
<feature type="region of interest" description="Disordered" evidence="1">
    <location>
        <begin position="23"/>
        <end position="54"/>
    </location>
</feature>
<dbReference type="OrthoDB" id="10360671at2759"/>
<feature type="transmembrane region" description="Helical" evidence="2">
    <location>
        <begin position="73"/>
        <end position="98"/>
    </location>
</feature>
<evidence type="ECO:0008006" key="5">
    <source>
        <dbReference type="Google" id="ProtNLM"/>
    </source>
</evidence>
<dbReference type="EMBL" id="FN649760">
    <property type="protein sequence ID" value="CBJ31639.1"/>
    <property type="molecule type" value="Genomic_DNA"/>
</dbReference>
<gene>
    <name evidence="3" type="ORF">Esi_0270_0013</name>
</gene>
<keyword evidence="2" id="KW-1133">Transmembrane helix</keyword>
<reference evidence="3 4" key="1">
    <citation type="journal article" date="2010" name="Nature">
        <title>The Ectocarpus genome and the independent evolution of multicellularity in brown algae.</title>
        <authorList>
            <person name="Cock J.M."/>
            <person name="Sterck L."/>
            <person name="Rouze P."/>
            <person name="Scornet D."/>
            <person name="Allen A.E."/>
            <person name="Amoutzias G."/>
            <person name="Anthouard V."/>
            <person name="Artiguenave F."/>
            <person name="Aury J.M."/>
            <person name="Badger J.H."/>
            <person name="Beszteri B."/>
            <person name="Billiau K."/>
            <person name="Bonnet E."/>
            <person name="Bothwell J.H."/>
            <person name="Bowler C."/>
            <person name="Boyen C."/>
            <person name="Brownlee C."/>
            <person name="Carrano C.J."/>
            <person name="Charrier B."/>
            <person name="Cho G.Y."/>
            <person name="Coelho S.M."/>
            <person name="Collen J."/>
            <person name="Corre E."/>
            <person name="Da Silva C."/>
            <person name="Delage L."/>
            <person name="Delaroque N."/>
            <person name="Dittami S.M."/>
            <person name="Doulbeau S."/>
            <person name="Elias M."/>
            <person name="Farnham G."/>
            <person name="Gachon C.M."/>
            <person name="Gschloessl B."/>
            <person name="Heesch S."/>
            <person name="Jabbari K."/>
            <person name="Jubin C."/>
            <person name="Kawai H."/>
            <person name="Kimura K."/>
            <person name="Kloareg B."/>
            <person name="Kupper F.C."/>
            <person name="Lang D."/>
            <person name="Le Bail A."/>
            <person name="Leblanc C."/>
            <person name="Lerouge P."/>
            <person name="Lohr M."/>
            <person name="Lopez P.J."/>
            <person name="Martens C."/>
            <person name="Maumus F."/>
            <person name="Michel G."/>
            <person name="Miranda-Saavedra D."/>
            <person name="Morales J."/>
            <person name="Moreau H."/>
            <person name="Motomura T."/>
            <person name="Nagasato C."/>
            <person name="Napoli C.A."/>
            <person name="Nelson D.R."/>
            <person name="Nyvall-Collen P."/>
            <person name="Peters A.F."/>
            <person name="Pommier C."/>
            <person name="Potin P."/>
            <person name="Poulain J."/>
            <person name="Quesneville H."/>
            <person name="Read B."/>
            <person name="Rensing S.A."/>
            <person name="Ritter A."/>
            <person name="Rousvoal S."/>
            <person name="Samanta M."/>
            <person name="Samson G."/>
            <person name="Schroeder D.C."/>
            <person name="Segurens B."/>
            <person name="Strittmatter M."/>
            <person name="Tonon T."/>
            <person name="Tregear J.W."/>
            <person name="Valentin K."/>
            <person name="von Dassow P."/>
            <person name="Yamagishi T."/>
            <person name="Van de Peer Y."/>
            <person name="Wincker P."/>
        </authorList>
    </citation>
    <scope>NUCLEOTIDE SEQUENCE [LARGE SCALE GENOMIC DNA]</scope>
    <source>
        <strain evidence="4">Ec32 / CCAP1310/4</strain>
    </source>
</reference>
<evidence type="ECO:0000256" key="2">
    <source>
        <dbReference type="SAM" id="Phobius"/>
    </source>
</evidence>
<keyword evidence="2" id="KW-0472">Membrane</keyword>
<protein>
    <recommendedName>
        <fullName evidence="5">Transmembrane protein</fullName>
    </recommendedName>
</protein>
<name>D7FUI3_ECTSI</name>
<evidence type="ECO:0000313" key="3">
    <source>
        <dbReference type="EMBL" id="CBJ31639.1"/>
    </source>
</evidence>
<dbReference type="Proteomes" id="UP000002630">
    <property type="component" value="Unassembled WGS sequence"/>
</dbReference>
<keyword evidence="2" id="KW-0812">Transmembrane</keyword>
<keyword evidence="4" id="KW-1185">Reference proteome</keyword>
<organism evidence="3 4">
    <name type="scientific">Ectocarpus siliculosus</name>
    <name type="common">Brown alga</name>
    <name type="synonym">Conferva siliculosa</name>
    <dbReference type="NCBI Taxonomy" id="2880"/>
    <lineage>
        <taxon>Eukaryota</taxon>
        <taxon>Sar</taxon>
        <taxon>Stramenopiles</taxon>
        <taxon>Ochrophyta</taxon>
        <taxon>PX clade</taxon>
        <taxon>Phaeophyceae</taxon>
        <taxon>Ectocarpales</taxon>
        <taxon>Ectocarpaceae</taxon>
        <taxon>Ectocarpus</taxon>
    </lineage>
</organism>
<proteinExistence type="predicted"/>
<accession>D7FUI3</accession>
<evidence type="ECO:0000313" key="4">
    <source>
        <dbReference type="Proteomes" id="UP000002630"/>
    </source>
</evidence>